<feature type="region of interest" description="Disordered" evidence="1">
    <location>
        <begin position="1"/>
        <end position="30"/>
    </location>
</feature>
<feature type="compositionally biased region" description="Basic and acidic residues" evidence="1">
    <location>
        <begin position="13"/>
        <end position="23"/>
    </location>
</feature>
<evidence type="ECO:0000313" key="4">
    <source>
        <dbReference type="Proteomes" id="UP001216139"/>
    </source>
</evidence>
<gene>
    <name evidence="3" type="ORF">PQO05_20050</name>
</gene>
<dbReference type="EMBL" id="CP117167">
    <property type="protein sequence ID" value="WCT11034.1"/>
    <property type="molecule type" value="Genomic_DNA"/>
</dbReference>
<name>A0ABY7T418_9SPHI</name>
<dbReference type="Proteomes" id="UP001216139">
    <property type="component" value="Chromosome"/>
</dbReference>
<keyword evidence="4" id="KW-1185">Reference proteome</keyword>
<evidence type="ECO:0000313" key="3">
    <source>
        <dbReference type="EMBL" id="WCT11034.1"/>
    </source>
</evidence>
<accession>A0ABY7T418</accession>
<evidence type="ECO:0000256" key="1">
    <source>
        <dbReference type="SAM" id="MobiDB-lite"/>
    </source>
</evidence>
<evidence type="ECO:0000259" key="2">
    <source>
        <dbReference type="Pfam" id="PF00082"/>
    </source>
</evidence>
<dbReference type="SUPFAM" id="SSF52743">
    <property type="entry name" value="Subtilisin-like"/>
    <property type="match status" value="1"/>
</dbReference>
<sequence>MENKNLPIKLFKKRDEVDDRRTEGMSNDELPKWAPSREQLLERSTQFISVMDTAKSLLQERRQRQNHLPAIMKVTLNEKAIAKSHRSHVGKIFNVSHKFNFVGMSDECDLLVKVDNIQDVDTISRNLRLVDDNAHGLASIDKINLYRPYVETQQGGTLKARLFNYNDYNLNRIVEQLFRESLELRDIDFKKVRYADDLTIYKLENVTIDQLHEIENFEALYSITPMPKLTVGMDFVDADKTLEVKLPIKGVEYPVVGILDSGIQDNEHLKPWLLPDSFSPYPEDLMDKSHGTFVAGIVVYGDELENKPWTGIDGCMLYSATVFPDLRKESIDEDQLIENIREAINSRPDIKIWNLSGGLKVECDLHDFSDFGKFLDNIQQKNDIIICKSAGNCQNFIIPATPQRIPKSADTLRSLVVGSIAHAKSATDIAEIDWPSPFSRTGFGPNHLIKPDVTHYGGNAGKSPSGHLSTSGVYSFATDGKIVSNVGTSFSTPRITALTAGLDHKIAENFNTLLLKALIVHSAKYPSAVSLNSLEKIKSMGYGLPDDVNNILYNSPNEITLILQDTITKGSYYEILDFPYPTDMVENGLFYGEVTITLVASPLLDSSSATEYCQSNIDLSFGTYDKVKERDISMRHILNEFGPDGAVNLLREALYSKRTMDNPMNRFSNERVLRNYGKKFHPLKKYAIDLAELTESNAIKALTAPKKWFFRLEGLFNAYAEAKAADDDSIELSQEFCAIVTIRDRRYNREVYNAVSRQLDSNNFISQNIKLRNEVNIRYGGGNSNA</sequence>
<organism evidence="3 4">
    <name type="scientific">Mucilaginibacter jinjuensis</name>
    <dbReference type="NCBI Taxonomy" id="1176721"/>
    <lineage>
        <taxon>Bacteria</taxon>
        <taxon>Pseudomonadati</taxon>
        <taxon>Bacteroidota</taxon>
        <taxon>Sphingobacteriia</taxon>
        <taxon>Sphingobacteriales</taxon>
        <taxon>Sphingobacteriaceae</taxon>
        <taxon>Mucilaginibacter</taxon>
    </lineage>
</organism>
<dbReference type="Gene3D" id="3.40.50.200">
    <property type="entry name" value="Peptidase S8/S53 domain"/>
    <property type="match status" value="1"/>
</dbReference>
<proteinExistence type="predicted"/>
<dbReference type="Pfam" id="PF00082">
    <property type="entry name" value="Peptidase_S8"/>
    <property type="match status" value="1"/>
</dbReference>
<dbReference type="InterPro" id="IPR000209">
    <property type="entry name" value="Peptidase_S8/S53_dom"/>
</dbReference>
<dbReference type="InterPro" id="IPR034074">
    <property type="entry name" value="Y4bN_pept_dom"/>
</dbReference>
<reference evidence="3 4" key="1">
    <citation type="submission" date="2023-02" db="EMBL/GenBank/DDBJ databases">
        <title>Genome sequence of Mucilaginibacter jinjuensis strain KACC 16571.</title>
        <authorList>
            <person name="Kim S."/>
            <person name="Heo J."/>
            <person name="Kwon S.-W."/>
        </authorList>
    </citation>
    <scope>NUCLEOTIDE SEQUENCE [LARGE SCALE GENOMIC DNA]</scope>
    <source>
        <strain evidence="3 4">KACC 16571</strain>
    </source>
</reference>
<dbReference type="CDD" id="cd04847">
    <property type="entry name" value="Peptidases_S8_Subtilisin_like_2"/>
    <property type="match status" value="1"/>
</dbReference>
<protein>
    <submittedName>
        <fullName evidence="3">S8 family peptidase</fullName>
    </submittedName>
</protein>
<dbReference type="RefSeq" id="WP_273629221.1">
    <property type="nucleotide sequence ID" value="NZ_CP117167.1"/>
</dbReference>
<feature type="domain" description="Peptidase S8/S53" evidence="2">
    <location>
        <begin position="255"/>
        <end position="526"/>
    </location>
</feature>
<dbReference type="InterPro" id="IPR036852">
    <property type="entry name" value="Peptidase_S8/S53_dom_sf"/>
</dbReference>